<organism evidence="5 6">
    <name type="scientific">Solanum stoloniferum</name>
    <dbReference type="NCBI Taxonomy" id="62892"/>
    <lineage>
        <taxon>Eukaryota</taxon>
        <taxon>Viridiplantae</taxon>
        <taxon>Streptophyta</taxon>
        <taxon>Embryophyta</taxon>
        <taxon>Tracheophyta</taxon>
        <taxon>Spermatophyta</taxon>
        <taxon>Magnoliopsida</taxon>
        <taxon>eudicotyledons</taxon>
        <taxon>Gunneridae</taxon>
        <taxon>Pentapetalae</taxon>
        <taxon>asterids</taxon>
        <taxon>lamiids</taxon>
        <taxon>Solanales</taxon>
        <taxon>Solanaceae</taxon>
        <taxon>Solanoideae</taxon>
        <taxon>Solaneae</taxon>
        <taxon>Solanum</taxon>
    </lineage>
</organism>
<name>A0ABD2V6Z6_9SOLN</name>
<sequence length="309" mass="31778">MALFNRIGNMLKHSVSQHTNLELCASRTSLYQAIRSMSSSKLFVGGLSYGTDETSLREAFSQHGQVIEARVIFDRDTGRSRGFAFVTYTSAEEASSALSALDGQVMMLRFLVEHWCQFFSKSDNCSLQVFVSLCVDLQGRRIRVNYATEKRPGGFGRGSGGGGGFNYGGGAGGAGGYSSGNYGGGGNYGSNNSYPAGGSNYGGDSFGAGSTGGSSGNYNSGVSGGGNYGGDSFGAGSAGGSSGNYNAGVSGSNDFFNNSEFGGSPGTSHNGSEEQLSADQSVNNDSTPGAEGSHTDDNDEPNDYANSRS</sequence>
<dbReference type="InterPro" id="IPR012677">
    <property type="entry name" value="Nucleotide-bd_a/b_plait_sf"/>
</dbReference>
<dbReference type="EMBL" id="JBJKTR010000002">
    <property type="protein sequence ID" value="KAL3376464.1"/>
    <property type="molecule type" value="Genomic_DNA"/>
</dbReference>
<dbReference type="PROSITE" id="PS50102">
    <property type="entry name" value="RRM"/>
    <property type="match status" value="1"/>
</dbReference>
<accession>A0ABD2V6Z6</accession>
<dbReference type="Proteomes" id="UP001627284">
    <property type="component" value="Unassembled WGS sequence"/>
</dbReference>
<evidence type="ECO:0000313" key="6">
    <source>
        <dbReference type="Proteomes" id="UP001627284"/>
    </source>
</evidence>
<dbReference type="SUPFAM" id="SSF54928">
    <property type="entry name" value="RNA-binding domain, RBD"/>
    <property type="match status" value="1"/>
</dbReference>
<dbReference type="Pfam" id="PF00076">
    <property type="entry name" value="RRM_1"/>
    <property type="match status" value="1"/>
</dbReference>
<dbReference type="InterPro" id="IPR052462">
    <property type="entry name" value="SLIRP/GR-RBP-like"/>
</dbReference>
<dbReference type="InterPro" id="IPR000504">
    <property type="entry name" value="RRM_dom"/>
</dbReference>
<dbReference type="CDD" id="cd21608">
    <property type="entry name" value="RRM2_NsCP33_like"/>
    <property type="match status" value="1"/>
</dbReference>
<evidence type="ECO:0000313" key="5">
    <source>
        <dbReference type="EMBL" id="KAL3376464.1"/>
    </source>
</evidence>
<evidence type="ECO:0000256" key="1">
    <source>
        <dbReference type="ARBA" id="ARBA00022884"/>
    </source>
</evidence>
<feature type="domain" description="RRM" evidence="4">
    <location>
        <begin position="40"/>
        <end position="149"/>
    </location>
</feature>
<feature type="compositionally biased region" description="Polar residues" evidence="3">
    <location>
        <begin position="255"/>
        <end position="287"/>
    </location>
</feature>
<gene>
    <name evidence="5" type="ORF">AABB24_003077</name>
</gene>
<keyword evidence="6" id="KW-1185">Reference proteome</keyword>
<comment type="caution">
    <text evidence="5">The sequence shown here is derived from an EMBL/GenBank/DDBJ whole genome shotgun (WGS) entry which is preliminary data.</text>
</comment>
<dbReference type="GO" id="GO:0003723">
    <property type="term" value="F:RNA binding"/>
    <property type="evidence" value="ECO:0007669"/>
    <property type="project" value="UniProtKB-UniRule"/>
</dbReference>
<dbReference type="InterPro" id="IPR035979">
    <property type="entry name" value="RBD_domain_sf"/>
</dbReference>
<proteinExistence type="predicted"/>
<dbReference type="InterPro" id="IPR048289">
    <property type="entry name" value="RRM2_NsCP33-like"/>
</dbReference>
<evidence type="ECO:0000256" key="2">
    <source>
        <dbReference type="PROSITE-ProRule" id="PRU00176"/>
    </source>
</evidence>
<keyword evidence="1 2" id="KW-0694">RNA-binding</keyword>
<feature type="region of interest" description="Disordered" evidence="3">
    <location>
        <begin position="255"/>
        <end position="309"/>
    </location>
</feature>
<dbReference type="PANTHER" id="PTHR48027">
    <property type="entry name" value="HETEROGENEOUS NUCLEAR RIBONUCLEOPROTEIN 87F-RELATED"/>
    <property type="match status" value="1"/>
</dbReference>
<evidence type="ECO:0000256" key="3">
    <source>
        <dbReference type="SAM" id="MobiDB-lite"/>
    </source>
</evidence>
<dbReference type="Gene3D" id="3.30.70.330">
    <property type="match status" value="1"/>
</dbReference>
<protein>
    <recommendedName>
        <fullName evidence="4">RRM domain-containing protein</fullName>
    </recommendedName>
</protein>
<dbReference type="SMART" id="SM00360">
    <property type="entry name" value="RRM"/>
    <property type="match status" value="1"/>
</dbReference>
<evidence type="ECO:0000259" key="4">
    <source>
        <dbReference type="PROSITE" id="PS50102"/>
    </source>
</evidence>
<reference evidence="5 6" key="1">
    <citation type="submission" date="2024-05" db="EMBL/GenBank/DDBJ databases">
        <title>De novo assembly of an allotetraploid wild potato.</title>
        <authorList>
            <person name="Hosaka A.J."/>
        </authorList>
    </citation>
    <scope>NUCLEOTIDE SEQUENCE [LARGE SCALE GENOMIC DNA]</scope>
    <source>
        <tissue evidence="5">Young leaves</tissue>
    </source>
</reference>
<dbReference type="AlphaFoldDB" id="A0ABD2V6Z6"/>